<comment type="caution">
    <text evidence="2">The sequence shown here is derived from an EMBL/GenBank/DDBJ whole genome shotgun (WGS) entry which is preliminary data.</text>
</comment>
<evidence type="ECO:0000313" key="2">
    <source>
        <dbReference type="EMBL" id="CAK5266422.1"/>
    </source>
</evidence>
<organism evidence="2 3">
    <name type="scientific">Mycena citricolor</name>
    <dbReference type="NCBI Taxonomy" id="2018698"/>
    <lineage>
        <taxon>Eukaryota</taxon>
        <taxon>Fungi</taxon>
        <taxon>Dikarya</taxon>
        <taxon>Basidiomycota</taxon>
        <taxon>Agaricomycotina</taxon>
        <taxon>Agaricomycetes</taxon>
        <taxon>Agaricomycetidae</taxon>
        <taxon>Agaricales</taxon>
        <taxon>Marasmiineae</taxon>
        <taxon>Mycenaceae</taxon>
        <taxon>Mycena</taxon>
    </lineage>
</organism>
<dbReference type="Proteomes" id="UP001295794">
    <property type="component" value="Unassembled WGS sequence"/>
</dbReference>
<accession>A0AAD2H010</accession>
<feature type="domain" description="DUF6593" evidence="1">
    <location>
        <begin position="31"/>
        <end position="189"/>
    </location>
</feature>
<dbReference type="EMBL" id="CAVNYO010000109">
    <property type="protein sequence ID" value="CAK5266422.1"/>
    <property type="molecule type" value="Genomic_DNA"/>
</dbReference>
<gene>
    <name evidence="2" type="ORF">MYCIT1_LOCUS8136</name>
</gene>
<evidence type="ECO:0000259" key="1">
    <source>
        <dbReference type="Pfam" id="PF20236"/>
    </source>
</evidence>
<evidence type="ECO:0000313" key="3">
    <source>
        <dbReference type="Proteomes" id="UP001295794"/>
    </source>
</evidence>
<keyword evidence="3" id="KW-1185">Reference proteome</keyword>
<reference evidence="2" key="1">
    <citation type="submission" date="2023-11" db="EMBL/GenBank/DDBJ databases">
        <authorList>
            <person name="De Vega J J."/>
            <person name="De Vega J J."/>
        </authorList>
    </citation>
    <scope>NUCLEOTIDE SEQUENCE</scope>
</reference>
<name>A0AAD2H010_9AGAR</name>
<proteinExistence type="predicted"/>
<sequence>MPSTRYGMPYILEDTTGSLTGSEFIDINERMHFRVRCTAKDTQHTAYMIYNSHHSSNPGRVAIPLPVAGLDFGREHALGTISYSSEGVPMRKYLVRPENKVISFGIHSGGHRVRRFLASDGQVYQWARKTHVNQEWTCTDLNGYVIASYSLKSPGEPDYTTSSGCILEIAEQFGGLAVEILASLLIMRHIVAYDLS</sequence>
<protein>
    <recommendedName>
        <fullName evidence="1">DUF6593 domain-containing protein</fullName>
    </recommendedName>
</protein>
<dbReference type="Pfam" id="PF20236">
    <property type="entry name" value="DUF6593"/>
    <property type="match status" value="1"/>
</dbReference>
<dbReference type="AlphaFoldDB" id="A0AAD2H010"/>
<dbReference type="InterPro" id="IPR046528">
    <property type="entry name" value="DUF6593"/>
</dbReference>